<dbReference type="AlphaFoldDB" id="A0A3B0TBT2"/>
<evidence type="ECO:0000256" key="2">
    <source>
        <dbReference type="ARBA" id="ARBA00022729"/>
    </source>
</evidence>
<keyword evidence="5" id="KW-0998">Cell outer membrane</keyword>
<dbReference type="InterPro" id="IPR006664">
    <property type="entry name" value="OMP_bac"/>
</dbReference>
<dbReference type="GO" id="GO:0009279">
    <property type="term" value="C:cell outer membrane"/>
    <property type="evidence" value="ECO:0007669"/>
    <property type="project" value="UniProtKB-SubCell"/>
</dbReference>
<keyword evidence="4" id="KW-0564">Palmitate</keyword>
<keyword evidence="2" id="KW-0732">Signal</keyword>
<dbReference type="PRINTS" id="PR01021">
    <property type="entry name" value="OMPADOMAIN"/>
</dbReference>
<dbReference type="InterPro" id="IPR006665">
    <property type="entry name" value="OmpA-like"/>
</dbReference>
<keyword evidence="3" id="KW-0472">Membrane</keyword>
<dbReference type="CDD" id="cd07185">
    <property type="entry name" value="OmpA_C-like"/>
    <property type="match status" value="1"/>
</dbReference>
<dbReference type="GO" id="GO:0051301">
    <property type="term" value="P:cell division"/>
    <property type="evidence" value="ECO:0007669"/>
    <property type="project" value="InterPro"/>
</dbReference>
<dbReference type="Gene3D" id="3.30.1330.60">
    <property type="entry name" value="OmpA-like domain"/>
    <property type="match status" value="1"/>
</dbReference>
<dbReference type="InterPro" id="IPR039001">
    <property type="entry name" value="Pal"/>
</dbReference>
<keyword evidence="6 8" id="KW-0449">Lipoprotein</keyword>
<evidence type="ECO:0000256" key="3">
    <source>
        <dbReference type="ARBA" id="ARBA00023136"/>
    </source>
</evidence>
<dbReference type="PANTHER" id="PTHR30329:SF21">
    <property type="entry name" value="LIPOPROTEIN YIAD-RELATED"/>
    <property type="match status" value="1"/>
</dbReference>
<comment type="subcellular location">
    <subcellularLocation>
        <location evidence="1">Cell outer membrane</location>
    </subcellularLocation>
</comment>
<dbReference type="InterPro" id="IPR006690">
    <property type="entry name" value="OMPA-like_CS"/>
</dbReference>
<dbReference type="PROSITE" id="PS01068">
    <property type="entry name" value="OMPA_1"/>
    <property type="match status" value="1"/>
</dbReference>
<proteinExistence type="inferred from homology"/>
<dbReference type="SUPFAM" id="SSF103088">
    <property type="entry name" value="OmpA-like"/>
    <property type="match status" value="1"/>
</dbReference>
<name>A0A3B0TBT2_9ZZZZ</name>
<evidence type="ECO:0000313" key="8">
    <source>
        <dbReference type="EMBL" id="VAW13563.1"/>
    </source>
</evidence>
<sequence>MMVVPYFLRYFGIVLLFIGLAACATPNSITGAGSAKPGSTQDFSVNVGDTVLFTVNSVTLTSSARGTLKRQAAWLKRYPGVTIEVQGHADERGTREYNLGLSAQRAEATRSFLASQGVAANRMRTISFGKERPAATCDAETCWTQNRRSVTVVNNTVS</sequence>
<feature type="domain" description="OmpA-like" evidence="7">
    <location>
        <begin position="41"/>
        <end position="157"/>
    </location>
</feature>
<evidence type="ECO:0000259" key="7">
    <source>
        <dbReference type="PROSITE" id="PS51123"/>
    </source>
</evidence>
<dbReference type="Pfam" id="PF00691">
    <property type="entry name" value="OmpA"/>
    <property type="match status" value="1"/>
</dbReference>
<evidence type="ECO:0000256" key="4">
    <source>
        <dbReference type="ARBA" id="ARBA00023139"/>
    </source>
</evidence>
<protein>
    <submittedName>
        <fullName evidence="8">Tol-Pal system peptidoglycan-associated lipoprotein PAL</fullName>
    </submittedName>
</protein>
<organism evidence="8">
    <name type="scientific">hydrothermal vent metagenome</name>
    <dbReference type="NCBI Taxonomy" id="652676"/>
    <lineage>
        <taxon>unclassified sequences</taxon>
        <taxon>metagenomes</taxon>
        <taxon>ecological metagenomes</taxon>
    </lineage>
</organism>
<gene>
    <name evidence="8" type="ORF">MNBD_ALPHA09-1751</name>
</gene>
<dbReference type="InterPro" id="IPR050330">
    <property type="entry name" value="Bact_OuterMem_StrucFunc"/>
</dbReference>
<evidence type="ECO:0000256" key="6">
    <source>
        <dbReference type="ARBA" id="ARBA00023288"/>
    </source>
</evidence>
<dbReference type="EMBL" id="UOEM01000062">
    <property type="protein sequence ID" value="VAW13563.1"/>
    <property type="molecule type" value="Genomic_DNA"/>
</dbReference>
<accession>A0A3B0TBT2</accession>
<dbReference type="HAMAP" id="MF_02204">
    <property type="entry name" value="Pal"/>
    <property type="match status" value="1"/>
</dbReference>
<reference evidence="8" key="1">
    <citation type="submission" date="2018-06" db="EMBL/GenBank/DDBJ databases">
        <authorList>
            <person name="Zhirakovskaya E."/>
        </authorList>
    </citation>
    <scope>NUCLEOTIDE SEQUENCE</scope>
</reference>
<evidence type="ECO:0000256" key="5">
    <source>
        <dbReference type="ARBA" id="ARBA00023237"/>
    </source>
</evidence>
<evidence type="ECO:0000256" key="1">
    <source>
        <dbReference type="ARBA" id="ARBA00004442"/>
    </source>
</evidence>
<dbReference type="InterPro" id="IPR036737">
    <property type="entry name" value="OmpA-like_sf"/>
</dbReference>
<dbReference type="PROSITE" id="PS51123">
    <property type="entry name" value="OMPA_2"/>
    <property type="match status" value="1"/>
</dbReference>
<dbReference type="PANTHER" id="PTHR30329">
    <property type="entry name" value="STATOR ELEMENT OF FLAGELLAR MOTOR COMPLEX"/>
    <property type="match status" value="1"/>
</dbReference>